<dbReference type="GeneID" id="92742289"/>
<reference evidence="1" key="1">
    <citation type="submission" date="2023-08" db="EMBL/GenBank/DDBJ databases">
        <title>Complete Genome Sequences of butyrate producing Anaerostipes hadrus strains BA1 and GIF7 isolated from the terminal ileum of a healthy lean male.</title>
        <authorList>
            <person name="Low A."/>
            <person name="Sheludchenko M."/>
            <person name="Cheng H.E."/>
            <person name="Koh X.Q."/>
            <person name="Lee J."/>
        </authorList>
    </citation>
    <scope>NUCLEOTIDE SEQUENCE</scope>
    <source>
        <strain evidence="1">BA1</strain>
    </source>
</reference>
<gene>
    <name evidence="1" type="ORF">RBI15_12830</name>
</gene>
<dbReference type="AlphaFoldDB" id="A0AAQ3JHJ2"/>
<evidence type="ECO:0000313" key="2">
    <source>
        <dbReference type="Proteomes" id="UP001243496"/>
    </source>
</evidence>
<accession>A0AAQ3JHJ2</accession>
<dbReference type="EMBL" id="CP132968">
    <property type="protein sequence ID" value="WMD16230.1"/>
    <property type="molecule type" value="Genomic_DNA"/>
</dbReference>
<dbReference type="RefSeq" id="WP_306856610.1">
    <property type="nucleotide sequence ID" value="NZ_CP132968.1"/>
</dbReference>
<dbReference type="Proteomes" id="UP001243496">
    <property type="component" value="Chromosome"/>
</dbReference>
<organism evidence="1 2">
    <name type="scientific">Anaerostipes hadrus</name>
    <dbReference type="NCBI Taxonomy" id="649756"/>
    <lineage>
        <taxon>Bacteria</taxon>
        <taxon>Bacillati</taxon>
        <taxon>Bacillota</taxon>
        <taxon>Clostridia</taxon>
        <taxon>Lachnospirales</taxon>
        <taxon>Lachnospiraceae</taxon>
        <taxon>Anaerostipes</taxon>
    </lineage>
</organism>
<evidence type="ECO:0000313" key="1">
    <source>
        <dbReference type="EMBL" id="WMD16230.1"/>
    </source>
</evidence>
<sequence length="106" mass="11786">MIFNVKSINMVYIAGKEVDGMKRPREPPTGGNRMNIGRILPTEAAAILNVSPQFVRVAMQQGKLPIGTAVQMSSIWTYHISEKLLADYSGKNIEKEIERIRGGVEK</sequence>
<protein>
    <submittedName>
        <fullName evidence="1">Uncharacterized protein</fullName>
    </submittedName>
</protein>
<proteinExistence type="predicted"/>
<name>A0AAQ3JHJ2_ANAHA</name>